<dbReference type="RefSeq" id="WP_143040640.1">
    <property type="nucleotide sequence ID" value="NZ_FNSR01000001.1"/>
</dbReference>
<keyword evidence="3" id="KW-1185">Reference proteome</keyword>
<protein>
    <recommendedName>
        <fullName evidence="4">Tfp pilus assembly protein PilO</fullName>
    </recommendedName>
</protein>
<dbReference type="EMBL" id="FOAJ01000021">
    <property type="protein sequence ID" value="SEM01531.1"/>
    <property type="molecule type" value="Genomic_DNA"/>
</dbReference>
<dbReference type="Proteomes" id="UP000199120">
    <property type="component" value="Unassembled WGS sequence"/>
</dbReference>
<organism evidence="2 3">
    <name type="scientific">Paraburkholderia caballeronis</name>
    <dbReference type="NCBI Taxonomy" id="416943"/>
    <lineage>
        <taxon>Bacteria</taxon>
        <taxon>Pseudomonadati</taxon>
        <taxon>Pseudomonadota</taxon>
        <taxon>Betaproteobacteria</taxon>
        <taxon>Burkholderiales</taxon>
        <taxon>Burkholderiaceae</taxon>
        <taxon>Paraburkholderia</taxon>
    </lineage>
</organism>
<dbReference type="AlphaFoldDB" id="A0A1H7UWX5"/>
<dbReference type="InterPro" id="IPR014717">
    <property type="entry name" value="Transl_elong_EF1B/ribsomal_bS6"/>
</dbReference>
<accession>A0A1H7UWX5</accession>
<dbReference type="OrthoDB" id="8999741at2"/>
<name>A0A1H7UWX5_9BURK</name>
<reference evidence="3" key="1">
    <citation type="submission" date="2016-10" db="EMBL/GenBank/DDBJ databases">
        <authorList>
            <person name="Varghese N."/>
            <person name="Submissions S."/>
        </authorList>
    </citation>
    <scope>NUCLEOTIDE SEQUENCE [LARGE SCALE GENOMIC DNA]</scope>
    <source>
        <strain evidence="3">LMG 26416</strain>
    </source>
</reference>
<evidence type="ECO:0000313" key="2">
    <source>
        <dbReference type="EMBL" id="SEM01531.1"/>
    </source>
</evidence>
<dbReference type="Gene3D" id="3.30.70.60">
    <property type="match status" value="1"/>
</dbReference>
<dbReference type="STRING" id="416943.SAMN05445871_0573"/>
<evidence type="ECO:0000313" key="3">
    <source>
        <dbReference type="Proteomes" id="UP000199120"/>
    </source>
</evidence>
<feature type="region of interest" description="Disordered" evidence="1">
    <location>
        <begin position="202"/>
        <end position="222"/>
    </location>
</feature>
<gene>
    <name evidence="2" type="ORF">SAMN05192542_12147</name>
</gene>
<evidence type="ECO:0000256" key="1">
    <source>
        <dbReference type="SAM" id="MobiDB-lite"/>
    </source>
</evidence>
<evidence type="ECO:0008006" key="4">
    <source>
        <dbReference type="Google" id="ProtNLM"/>
    </source>
</evidence>
<sequence>MSDAMIRRVGGMGPRFSAGSWLRGWMPLYAWSARRRMAVAAAIATASCVLAAVECVTTDVAGLAHAEAALADARHSLADAQQAQRELPALTRRAAASAVPGGKPIGGSSADDTRRVSELAAASGISLMSVEPGAAAAHGDESFRALKLVAQGDFARLRGFLLALASAPTLIVPAEIAVKRSGSGLSIAMTLSVFDSLPALADIGRRPGEPGEPGEPSPSDPFAAIHAGGPVAPDDALRLVGLMQDRAHAIALIETPDGTDAVTAGGRIEGGRVTRIAATGVTLASNGGAARELNWTEVAR</sequence>
<proteinExistence type="predicted"/>